<evidence type="ECO:0000256" key="3">
    <source>
        <dbReference type="ARBA" id="ARBA00022448"/>
    </source>
</evidence>
<dbReference type="GO" id="GO:0005886">
    <property type="term" value="C:plasma membrane"/>
    <property type="evidence" value="ECO:0007669"/>
    <property type="project" value="TreeGrafter"/>
</dbReference>
<dbReference type="PANTHER" id="PTHR48041:SF139">
    <property type="entry name" value="PROTEIN SCARLET"/>
    <property type="match status" value="1"/>
</dbReference>
<dbReference type="InterPro" id="IPR005284">
    <property type="entry name" value="Pigment_permease/Abcg"/>
</dbReference>
<evidence type="ECO:0000256" key="2">
    <source>
        <dbReference type="ARBA" id="ARBA00005814"/>
    </source>
</evidence>
<feature type="region of interest" description="Disordered" evidence="9">
    <location>
        <begin position="1"/>
        <end position="44"/>
    </location>
</feature>
<name>A0A6P4Y457_BRABE</name>
<dbReference type="Proteomes" id="UP000515135">
    <property type="component" value="Unplaced"/>
</dbReference>
<dbReference type="GO" id="GO:0016887">
    <property type="term" value="F:ATP hydrolysis activity"/>
    <property type="evidence" value="ECO:0007669"/>
    <property type="project" value="InterPro"/>
</dbReference>
<dbReference type="PROSITE" id="PS50893">
    <property type="entry name" value="ABC_TRANSPORTER_2"/>
    <property type="match status" value="1"/>
</dbReference>
<dbReference type="SMART" id="SM00382">
    <property type="entry name" value="AAA"/>
    <property type="match status" value="1"/>
</dbReference>
<feature type="transmembrane region" description="Helical" evidence="10">
    <location>
        <begin position="433"/>
        <end position="454"/>
    </location>
</feature>
<evidence type="ECO:0000256" key="1">
    <source>
        <dbReference type="ARBA" id="ARBA00004141"/>
    </source>
</evidence>
<keyword evidence="3" id="KW-0813">Transport</keyword>
<dbReference type="OrthoDB" id="66620at2759"/>
<comment type="subcellular location">
    <subcellularLocation>
        <location evidence="1">Membrane</location>
        <topology evidence="1">Multi-pass membrane protein</topology>
    </subcellularLocation>
</comment>
<dbReference type="RefSeq" id="XP_019613457.1">
    <property type="nucleotide sequence ID" value="XM_019757898.1"/>
</dbReference>
<feature type="transmembrane region" description="Helical" evidence="10">
    <location>
        <begin position="508"/>
        <end position="532"/>
    </location>
</feature>
<dbReference type="PANTHER" id="PTHR48041">
    <property type="entry name" value="ABC TRANSPORTER G FAMILY MEMBER 28"/>
    <property type="match status" value="1"/>
</dbReference>
<evidence type="ECO:0000256" key="10">
    <source>
        <dbReference type="SAM" id="Phobius"/>
    </source>
</evidence>
<evidence type="ECO:0000256" key="9">
    <source>
        <dbReference type="SAM" id="MobiDB-lite"/>
    </source>
</evidence>
<dbReference type="NCBIfam" id="TIGR00955">
    <property type="entry name" value="3a01204"/>
    <property type="match status" value="1"/>
</dbReference>
<feature type="transmembrane region" description="Helical" evidence="10">
    <location>
        <begin position="628"/>
        <end position="648"/>
    </location>
</feature>
<dbReference type="InterPro" id="IPR003439">
    <property type="entry name" value="ABC_transporter-like_ATP-bd"/>
</dbReference>
<dbReference type="Pfam" id="PF00005">
    <property type="entry name" value="ABC_tran"/>
    <property type="match status" value="1"/>
</dbReference>
<dbReference type="GO" id="GO:0005524">
    <property type="term" value="F:ATP binding"/>
    <property type="evidence" value="ECO:0007669"/>
    <property type="project" value="UniProtKB-KW"/>
</dbReference>
<dbReference type="SUPFAM" id="SSF52540">
    <property type="entry name" value="P-loop containing nucleoside triphosphate hydrolases"/>
    <property type="match status" value="1"/>
</dbReference>
<reference evidence="13" key="1">
    <citation type="submission" date="2025-08" db="UniProtKB">
        <authorList>
            <consortium name="RefSeq"/>
        </authorList>
    </citation>
    <scope>IDENTIFICATION</scope>
    <source>
        <tissue evidence="13">Gonad</tissue>
    </source>
</reference>
<evidence type="ECO:0000256" key="6">
    <source>
        <dbReference type="ARBA" id="ARBA00022840"/>
    </source>
</evidence>
<dbReference type="InterPro" id="IPR050352">
    <property type="entry name" value="ABCG_transporters"/>
</dbReference>
<keyword evidence="8 10" id="KW-0472">Membrane</keyword>
<dbReference type="InterPro" id="IPR043926">
    <property type="entry name" value="ABCG_dom"/>
</dbReference>
<keyword evidence="12" id="KW-1185">Reference proteome</keyword>
<dbReference type="GeneID" id="109461517"/>
<dbReference type="InterPro" id="IPR003593">
    <property type="entry name" value="AAA+_ATPase"/>
</dbReference>
<feature type="transmembrane region" description="Helical" evidence="10">
    <location>
        <begin position="400"/>
        <end position="421"/>
    </location>
</feature>
<evidence type="ECO:0000256" key="4">
    <source>
        <dbReference type="ARBA" id="ARBA00022692"/>
    </source>
</evidence>
<sequence>MEDATERTALLSGSPKPAANGSLSAGRNGSPARPNGRGSPVPVAVGDRDRITLRWADIHVSAPARGGGCCRKAKPEDLEPIHILKGVSGTVEPGTLLAIMGASGAGKSTLLNVLTYRNRGNLSVEGTVEVNGQPIGKDITAVSAYVQQDDLFIGVLTVREHLRFQARLRMDKHIPHDVRMARVEEVIIQMGLSKCADTKIGTPGRKKGISGGEMKRLAFASEVLTNPPLMFCDEPTSGLDAFMAESVVNTLQGVANQGRTILCTIHQPSSETYALFDQVLIMAEGRVAYMGPTSEVIDFFGSVGYACPPAFNPADFFIQTLAIRPGKEEKSRDRVEKICDQFQEVRENKDSKKQLAANHVDYGVVEDYSSRSRYKASWLQQFLAMMWRCHLQNTRDPMIMGVRTGQAIFVGLLVGIVYLQIEYNQDGILNINGALFLMLTNIAFSHIFSVINVFPAELPIFRREHGNGMYRTDVYFLCKTIAELPYFIVLPLGFTAICYWMVGLYAGWQEFLICYAIITITANVSVSAGYMVSTISPSVDVAMAIAAPMLIPLMLFGGFFLKANSVPVYFIWLEYISWFKYSNELLCINQWSPVVNITCTEGIPFCLETGKDVLANLSYDEDNFYVDLYALIGLMVGFRLLSFIFLLIRSWKD</sequence>
<keyword evidence="5" id="KW-0547">Nucleotide-binding</keyword>
<feature type="domain" description="ABC transporter" evidence="11">
    <location>
        <begin position="53"/>
        <end position="309"/>
    </location>
</feature>
<accession>A0A6P4Y457</accession>
<dbReference type="InterPro" id="IPR013525">
    <property type="entry name" value="ABC2_TM"/>
</dbReference>
<dbReference type="Pfam" id="PF19055">
    <property type="entry name" value="ABC2_membrane_7"/>
    <property type="match status" value="1"/>
</dbReference>
<keyword evidence="7 10" id="KW-1133">Transmembrane helix</keyword>
<evidence type="ECO:0000313" key="12">
    <source>
        <dbReference type="Proteomes" id="UP000515135"/>
    </source>
</evidence>
<protein>
    <submittedName>
        <fullName evidence="13">Protein white-like</fullName>
    </submittedName>
</protein>
<evidence type="ECO:0000259" key="11">
    <source>
        <dbReference type="PROSITE" id="PS50893"/>
    </source>
</evidence>
<dbReference type="InterPro" id="IPR027417">
    <property type="entry name" value="P-loop_NTPase"/>
</dbReference>
<gene>
    <name evidence="13" type="primary">LOC109461517</name>
</gene>
<dbReference type="CDD" id="cd03213">
    <property type="entry name" value="ABCG_EPDR"/>
    <property type="match status" value="1"/>
</dbReference>
<feature type="transmembrane region" description="Helical" evidence="10">
    <location>
        <begin position="474"/>
        <end position="502"/>
    </location>
</feature>
<proteinExistence type="inferred from homology"/>
<organism evidence="12 13">
    <name type="scientific">Branchiostoma belcheri</name>
    <name type="common">Amphioxus</name>
    <dbReference type="NCBI Taxonomy" id="7741"/>
    <lineage>
        <taxon>Eukaryota</taxon>
        <taxon>Metazoa</taxon>
        <taxon>Chordata</taxon>
        <taxon>Cephalochordata</taxon>
        <taxon>Leptocardii</taxon>
        <taxon>Amphioxiformes</taxon>
        <taxon>Branchiostomatidae</taxon>
        <taxon>Branchiostoma</taxon>
    </lineage>
</organism>
<comment type="similarity">
    <text evidence="2">Belongs to the ABC transporter superfamily. ABCG family. Eye pigment precursor importer (TC 3.A.1.204) subfamily.</text>
</comment>
<evidence type="ECO:0000256" key="5">
    <source>
        <dbReference type="ARBA" id="ARBA00022741"/>
    </source>
</evidence>
<evidence type="ECO:0000313" key="13">
    <source>
        <dbReference type="RefSeq" id="XP_019613457.1"/>
    </source>
</evidence>
<evidence type="ECO:0000256" key="7">
    <source>
        <dbReference type="ARBA" id="ARBA00022989"/>
    </source>
</evidence>
<dbReference type="PROSITE" id="PS00211">
    <property type="entry name" value="ABC_TRANSPORTER_1"/>
    <property type="match status" value="1"/>
</dbReference>
<dbReference type="InterPro" id="IPR017871">
    <property type="entry name" value="ABC_transporter-like_CS"/>
</dbReference>
<dbReference type="GO" id="GO:0140359">
    <property type="term" value="F:ABC-type transporter activity"/>
    <property type="evidence" value="ECO:0007669"/>
    <property type="project" value="InterPro"/>
</dbReference>
<dbReference type="KEGG" id="bbel:109461517"/>
<keyword evidence="6" id="KW-0067">ATP-binding</keyword>
<dbReference type="Gene3D" id="3.40.50.300">
    <property type="entry name" value="P-loop containing nucleotide triphosphate hydrolases"/>
    <property type="match status" value="1"/>
</dbReference>
<keyword evidence="4 10" id="KW-0812">Transmembrane</keyword>
<dbReference type="Pfam" id="PF01061">
    <property type="entry name" value="ABC2_membrane"/>
    <property type="match status" value="1"/>
</dbReference>
<feature type="transmembrane region" description="Helical" evidence="10">
    <location>
        <begin position="539"/>
        <end position="561"/>
    </location>
</feature>
<dbReference type="AlphaFoldDB" id="A0A6P4Y457"/>
<evidence type="ECO:0000256" key="8">
    <source>
        <dbReference type="ARBA" id="ARBA00023136"/>
    </source>
</evidence>